<dbReference type="RefSeq" id="XP_064766501.1">
    <property type="nucleotide sequence ID" value="XM_064914976.1"/>
</dbReference>
<dbReference type="PANTHER" id="PTHR12949">
    <property type="entry name" value="RNA POLYMERASE III DNA DIRECTED -RELATED"/>
    <property type="match status" value="1"/>
</dbReference>
<feature type="compositionally biased region" description="Basic residues" evidence="9">
    <location>
        <begin position="371"/>
        <end position="392"/>
    </location>
</feature>
<comment type="similarity">
    <text evidence="8">Belongs to the RNA polymerase beta chain family.</text>
</comment>
<evidence type="ECO:0000256" key="5">
    <source>
        <dbReference type="ARBA" id="ARBA00023163"/>
    </source>
</evidence>
<dbReference type="Proteomes" id="UP001498771">
    <property type="component" value="Unassembled WGS sequence"/>
</dbReference>
<feature type="region of interest" description="Disordered" evidence="9">
    <location>
        <begin position="216"/>
        <end position="235"/>
    </location>
</feature>
<feature type="compositionally biased region" description="Acidic residues" evidence="9">
    <location>
        <begin position="404"/>
        <end position="416"/>
    </location>
</feature>
<evidence type="ECO:0000256" key="4">
    <source>
        <dbReference type="ARBA" id="ARBA00022478"/>
    </source>
</evidence>
<dbReference type="EMBL" id="JBBJBU010000011">
    <property type="protein sequence ID" value="KAK7203468.1"/>
    <property type="molecule type" value="Genomic_DNA"/>
</dbReference>
<evidence type="ECO:0000256" key="6">
    <source>
        <dbReference type="ARBA" id="ARBA00023242"/>
    </source>
</evidence>
<dbReference type="GeneID" id="90040488"/>
<dbReference type="PANTHER" id="PTHR12949:SF0">
    <property type="entry name" value="DNA-DIRECTED RNA POLYMERASE III SUBUNIT RPC3"/>
    <property type="match status" value="1"/>
</dbReference>
<evidence type="ECO:0000259" key="10">
    <source>
        <dbReference type="Pfam" id="PF05645"/>
    </source>
</evidence>
<dbReference type="Pfam" id="PF05645">
    <property type="entry name" value="RNA_pol_Rpc82"/>
    <property type="match status" value="1"/>
</dbReference>
<accession>A0ABR1F0U5</accession>
<comment type="function">
    <text evidence="7 8">DNA-dependent RNA polymerase catalyzes the transcription of DNA into RNA using the four ribonucleoside triphosphates as substrates. Specific core component of RNA polymerase III which synthesizes small RNAs, such as 5S rRNA and tRNAs.</text>
</comment>
<evidence type="ECO:0000256" key="3">
    <source>
        <dbReference type="ARBA" id="ARBA00016689"/>
    </source>
</evidence>
<comment type="subunit">
    <text evidence="2 8">Component of the RNA polymerase III (Pol III) complex consisting of 17 subunits.</text>
</comment>
<dbReference type="InterPro" id="IPR008806">
    <property type="entry name" value="RNA_pol_III_Rpc82_C"/>
</dbReference>
<organism evidence="13 14">
    <name type="scientific">Myxozyma melibiosi</name>
    <dbReference type="NCBI Taxonomy" id="54550"/>
    <lineage>
        <taxon>Eukaryota</taxon>
        <taxon>Fungi</taxon>
        <taxon>Dikarya</taxon>
        <taxon>Ascomycota</taxon>
        <taxon>Saccharomycotina</taxon>
        <taxon>Lipomycetes</taxon>
        <taxon>Lipomycetales</taxon>
        <taxon>Lipomycetaceae</taxon>
        <taxon>Myxozyma</taxon>
    </lineage>
</organism>
<dbReference type="InterPro" id="IPR039748">
    <property type="entry name" value="RPC3"/>
</dbReference>
<comment type="caution">
    <text evidence="13">The sequence shown here is derived from an EMBL/GenBank/DDBJ whole genome shotgun (WGS) entry which is preliminary data.</text>
</comment>
<keyword evidence="5 8" id="KW-0804">Transcription</keyword>
<sequence>MSQFDDALLVLLLRDIYGPLVATVVDTLLKEGRLTLPLLARYSSLPSSAIQRALIPLIQLRFVLYWVPDDRPDSSPYYVAAPDRIYAALVRAGSFVSYVEDRFPDLPAAPTVVKNLLLYGHIRASDYLAAAADADQARDALTALLKCKLLTTLSRAEFSPDEDRYRAVFKQKLALIPRKTTVSETKREQAAEADAQQEWIKVMSVHDFPNDGLVLSDKKTKKSSSSKKRSRDYALSSSSSTADNMVVDESAILTLNHDKFVVLMRSQVLAALARRRIGSVTAAVYEQALECMEPKLFRCRNSTTATPVVTGLEILKHLDPHLDLGSSIAAPRRKRSSSKSSKSSKRTSSSVDSESESESDSGSGSSDSERSRKRRRRSRSRSSSHRKKRRKTAASSSSSSSGSESDDGSGDGDGSEDDKVKSSRFEHLGMHLALLCHNPALPFLKKLSSRGGGEYTIDFEVLMGAIQALEYDQLIARKQGAVACRLLRIIRSKGRIDEKQIAQIALLPVKDIRAHLTALHECGSLDLQEVPKGTDRAPSRTYYLWFHKPASAYALMTQQIVRTMTRCYARVVEERKKRPGIMSKLAREDVKRDEEGMLTAAEKEEVKRLRAAEEKMLAQISRLDRLVVIFRDCI</sequence>
<evidence type="ECO:0000256" key="2">
    <source>
        <dbReference type="ARBA" id="ARBA00011206"/>
    </source>
</evidence>
<feature type="compositionally biased region" description="Basic residues" evidence="9">
    <location>
        <begin position="219"/>
        <end position="230"/>
    </location>
</feature>
<dbReference type="Pfam" id="PF08221">
    <property type="entry name" value="HTH_9"/>
    <property type="match status" value="1"/>
</dbReference>
<feature type="domain" description="RNA polymerase III subunit RPC82-related helix-turn-helix" evidence="11">
    <location>
        <begin position="8"/>
        <end position="67"/>
    </location>
</feature>
<evidence type="ECO:0000256" key="7">
    <source>
        <dbReference type="ARBA" id="ARBA00025127"/>
    </source>
</evidence>
<protein>
    <recommendedName>
        <fullName evidence="3 8">DNA-directed RNA polymerase III subunit RPC3</fullName>
        <shortName evidence="8">RNA polymerase III subunit C3</shortName>
    </recommendedName>
</protein>
<gene>
    <name evidence="13" type="ORF">BZA70DRAFT_312143</name>
</gene>
<keyword evidence="14" id="KW-1185">Reference proteome</keyword>
<feature type="compositionally biased region" description="Low complexity" evidence="9">
    <location>
        <begin position="393"/>
        <end position="403"/>
    </location>
</feature>
<evidence type="ECO:0000259" key="11">
    <source>
        <dbReference type="Pfam" id="PF08221"/>
    </source>
</evidence>
<reference evidence="13 14" key="1">
    <citation type="submission" date="2024-03" db="EMBL/GenBank/DDBJ databases">
        <title>Genome-scale model development and genomic sequencing of the oleaginous clade Lipomyces.</title>
        <authorList>
            <consortium name="Lawrence Berkeley National Laboratory"/>
            <person name="Czajka J.J."/>
            <person name="Han Y."/>
            <person name="Kim J."/>
            <person name="Mondo S.J."/>
            <person name="Hofstad B.A."/>
            <person name="Robles A."/>
            <person name="Haridas S."/>
            <person name="Riley R."/>
            <person name="LaButti K."/>
            <person name="Pangilinan J."/>
            <person name="Andreopoulos W."/>
            <person name="Lipzen A."/>
            <person name="Yan J."/>
            <person name="Wang M."/>
            <person name="Ng V."/>
            <person name="Grigoriev I.V."/>
            <person name="Spatafora J.W."/>
            <person name="Magnuson J.K."/>
            <person name="Baker S.E."/>
            <person name="Pomraning K.R."/>
        </authorList>
    </citation>
    <scope>NUCLEOTIDE SEQUENCE [LARGE SCALE GENOMIC DNA]</scope>
    <source>
        <strain evidence="13 14">Phaff 52-87</strain>
    </source>
</reference>
<feature type="domain" description="RNA polymerase III Rpc82 C -terminal" evidence="10">
    <location>
        <begin position="140"/>
        <end position="463"/>
    </location>
</feature>
<proteinExistence type="inferred from homology"/>
<evidence type="ECO:0000256" key="9">
    <source>
        <dbReference type="SAM" id="MobiDB-lite"/>
    </source>
</evidence>
<evidence type="ECO:0000313" key="14">
    <source>
        <dbReference type="Proteomes" id="UP001498771"/>
    </source>
</evidence>
<dbReference type="InterPro" id="IPR036388">
    <property type="entry name" value="WH-like_DNA-bd_sf"/>
</dbReference>
<dbReference type="InterPro" id="IPR055207">
    <property type="entry name" value="POLR3C_WHD"/>
</dbReference>
<comment type="subcellular location">
    <subcellularLocation>
        <location evidence="1 8">Nucleus</location>
    </subcellularLocation>
</comment>
<feature type="region of interest" description="Disordered" evidence="9">
    <location>
        <begin position="326"/>
        <end position="420"/>
    </location>
</feature>
<name>A0ABR1F0U5_9ASCO</name>
<feature type="compositionally biased region" description="Basic residues" evidence="9">
    <location>
        <begin position="331"/>
        <end position="345"/>
    </location>
</feature>
<dbReference type="InterPro" id="IPR013197">
    <property type="entry name" value="RNA_pol_III_RPC82-rel_HTH"/>
</dbReference>
<keyword evidence="6 8" id="KW-0539">Nucleus</keyword>
<evidence type="ECO:0000259" key="12">
    <source>
        <dbReference type="Pfam" id="PF22536"/>
    </source>
</evidence>
<keyword evidence="4 8" id="KW-0240">DNA-directed RNA polymerase</keyword>
<feature type="domain" description="DNA-directed RNA polymerase III subunit RPC3 winged-helix" evidence="12">
    <location>
        <begin position="473"/>
        <end position="546"/>
    </location>
</feature>
<evidence type="ECO:0000256" key="8">
    <source>
        <dbReference type="RuleBase" id="RU367076"/>
    </source>
</evidence>
<dbReference type="Pfam" id="PF22536">
    <property type="entry name" value="WHD_POLR3C"/>
    <property type="match status" value="1"/>
</dbReference>
<evidence type="ECO:0000256" key="1">
    <source>
        <dbReference type="ARBA" id="ARBA00004123"/>
    </source>
</evidence>
<dbReference type="Gene3D" id="1.10.10.10">
    <property type="entry name" value="Winged helix-like DNA-binding domain superfamily/Winged helix DNA-binding domain"/>
    <property type="match status" value="2"/>
</dbReference>
<evidence type="ECO:0000313" key="13">
    <source>
        <dbReference type="EMBL" id="KAK7203468.1"/>
    </source>
</evidence>